<dbReference type="InterPro" id="IPR032675">
    <property type="entry name" value="LRR_dom_sf"/>
</dbReference>
<evidence type="ECO:0000313" key="8">
    <source>
        <dbReference type="EMBL" id="CAF3835010.1"/>
    </source>
</evidence>
<name>A0A814LTB8_9BILA</name>
<comment type="subcellular location">
    <subcellularLocation>
        <location evidence="1">Cytoplasm</location>
    </subcellularLocation>
</comment>
<keyword evidence="4" id="KW-0677">Repeat</keyword>
<evidence type="ECO:0000259" key="6">
    <source>
        <dbReference type="Pfam" id="PF25624"/>
    </source>
</evidence>
<dbReference type="AlphaFoldDB" id="A0A814LTB8"/>
<dbReference type="OrthoDB" id="430293at2759"/>
<evidence type="ECO:0000256" key="3">
    <source>
        <dbReference type="ARBA" id="ARBA00022614"/>
    </source>
</evidence>
<dbReference type="PANTHER" id="PTHR15454">
    <property type="entry name" value="NISCHARIN RELATED"/>
    <property type="match status" value="1"/>
</dbReference>
<protein>
    <recommendedName>
        <fullName evidence="6">STK11-interacting protein C-terminal PH domain-containing protein</fullName>
    </recommendedName>
</protein>
<keyword evidence="9" id="KW-1185">Reference proteome</keyword>
<dbReference type="PANTHER" id="PTHR15454:SF69">
    <property type="entry name" value="SERINE_THREONINE-PROTEIN KINASE 11-INTERACTING PROTEIN"/>
    <property type="match status" value="1"/>
</dbReference>
<evidence type="ECO:0000256" key="5">
    <source>
        <dbReference type="SAM" id="MobiDB-lite"/>
    </source>
</evidence>
<keyword evidence="2" id="KW-0963">Cytoplasm</keyword>
<dbReference type="PROSITE" id="PS51450">
    <property type="entry name" value="LRR"/>
    <property type="match status" value="2"/>
</dbReference>
<proteinExistence type="predicted"/>
<feature type="compositionally biased region" description="Low complexity" evidence="5">
    <location>
        <begin position="354"/>
        <end position="375"/>
    </location>
</feature>
<dbReference type="InterPro" id="IPR001611">
    <property type="entry name" value="Leu-rich_rpt"/>
</dbReference>
<dbReference type="InterPro" id="IPR057676">
    <property type="entry name" value="PH_S11IP_C"/>
</dbReference>
<evidence type="ECO:0000313" key="7">
    <source>
        <dbReference type="EMBL" id="CAF1067515.1"/>
    </source>
</evidence>
<dbReference type="EMBL" id="CAJOBC010004632">
    <property type="protein sequence ID" value="CAF3835010.1"/>
    <property type="molecule type" value="Genomic_DNA"/>
</dbReference>
<reference evidence="7" key="1">
    <citation type="submission" date="2021-02" db="EMBL/GenBank/DDBJ databases">
        <authorList>
            <person name="Nowell W R."/>
        </authorList>
    </citation>
    <scope>NUCLEOTIDE SEQUENCE</scope>
</reference>
<evidence type="ECO:0000256" key="2">
    <source>
        <dbReference type="ARBA" id="ARBA00022490"/>
    </source>
</evidence>
<feature type="compositionally biased region" description="Basic residues" evidence="5">
    <location>
        <begin position="380"/>
        <end position="391"/>
    </location>
</feature>
<dbReference type="Gene3D" id="3.80.10.10">
    <property type="entry name" value="Ribonuclease Inhibitor"/>
    <property type="match status" value="2"/>
</dbReference>
<dbReference type="InterPro" id="IPR003591">
    <property type="entry name" value="Leu-rich_rpt_typical-subtyp"/>
</dbReference>
<evidence type="ECO:0000313" key="9">
    <source>
        <dbReference type="Proteomes" id="UP000663829"/>
    </source>
</evidence>
<comment type="caution">
    <text evidence="7">The sequence shown here is derived from an EMBL/GenBank/DDBJ whole genome shotgun (WGS) entry which is preliminary data.</text>
</comment>
<organism evidence="7 9">
    <name type="scientific">Didymodactylos carnosus</name>
    <dbReference type="NCBI Taxonomy" id="1234261"/>
    <lineage>
        <taxon>Eukaryota</taxon>
        <taxon>Metazoa</taxon>
        <taxon>Spiralia</taxon>
        <taxon>Gnathifera</taxon>
        <taxon>Rotifera</taxon>
        <taxon>Eurotatoria</taxon>
        <taxon>Bdelloidea</taxon>
        <taxon>Philodinida</taxon>
        <taxon>Philodinidae</taxon>
        <taxon>Didymodactylos</taxon>
    </lineage>
</organism>
<feature type="domain" description="STK11-interacting protein C-terminal PH" evidence="6">
    <location>
        <begin position="846"/>
        <end position="987"/>
    </location>
</feature>
<sequence length="992" mass="114098">MTNTQASIIHELADLLHINGHRVLQGESKVCFTSDSLTLLSAYFQVLKLDTPLSNGRTDLMPHENSLGIPTNWRIDNKLKEDLLFLNDFLKKTIAVIHNSTTLQGSIHLYLFQNVVCLELKKIPLHMTTGLSLLRNQLETLICSQSITKVEELLNDCGGDHALMNPWPRLKGLFLSHNFIERFDRSLTSLIALEVLDVSHNRLHDCSTIFDFLPKLQHLNLSCNLLRVIPVWSMNSTECNLLTLKMRQNRIESVTGIDLMSSIEELDLSENFITTIPQQLRLMTKLKKVNLAGNPISYHSNYRQEILMNLPLECANPERIFYIDDRRLTSKDKYVIPRMRPAARTQLALYSSGISSQTQSESTTEASESVVSNSTGTIVSRRKPRRRRKDRFLHSTDNDETVTEQGTSRSGSETELIKHQLEKLKESRQKFGQDWLLTQTNFDTTINVGNGYNEQQPITTVISDEQDLAEIETTVIIQSPKKRKTPRMKRNSGSLNQLVFQVVDDGNSTDQQYQTMLSETESQRSDSVKTTFIVSVQLTPSITDMSTSQEYSAIVEISALHLIEKDAAEECLAQIKYSSINLKDNSHSSDNKIVEFTWEHPTGKRDLRRYVFDTVNDRDSFIDEIQRFLKPAVTSVQELIQYECGNTFTSYYSDQTLCPTCLNFPLGSATMTSIANDDDKITTNSENDDDEEVDNFNKADLNHRLHLHLAVDHFQAEKEDIKLHFQCSVVYSKLSLCFIAQTILTTRAIYIFRHEKSQINSENIEDEYILVSKDNIENILMLDVGYRQQIFTIEFHSGAFAFLIGDPKKTQVYVNGILGILSPFVERGESALQQISRINSDMYRNKLFDIIKRECDVDEPSDEMIDFYTVMIRLEDEKRLPIALLLFKKWILMIEDEYQIINSRHVRLPSQSSSTYEKTHKFKCNLMHILNVTVYKQRPNCFKIDYVDESETQNNSWELESTTISSKKDFIKQLYSVYEKLMHVVLPEKIED</sequence>
<keyword evidence="3" id="KW-0433">Leucine-rich repeat</keyword>
<evidence type="ECO:0000256" key="4">
    <source>
        <dbReference type="ARBA" id="ARBA00022737"/>
    </source>
</evidence>
<gene>
    <name evidence="7" type="ORF">GPM918_LOCUS17099</name>
    <name evidence="8" type="ORF">SRO942_LOCUS17098</name>
</gene>
<dbReference type="GO" id="GO:0005737">
    <property type="term" value="C:cytoplasm"/>
    <property type="evidence" value="ECO:0007669"/>
    <property type="project" value="UniProtKB-SubCell"/>
</dbReference>
<dbReference type="SMART" id="SM00369">
    <property type="entry name" value="LRR_TYP"/>
    <property type="match status" value="3"/>
</dbReference>
<evidence type="ECO:0000256" key="1">
    <source>
        <dbReference type="ARBA" id="ARBA00004496"/>
    </source>
</evidence>
<accession>A0A814LTB8</accession>
<dbReference type="Proteomes" id="UP000663829">
    <property type="component" value="Unassembled WGS sequence"/>
</dbReference>
<feature type="compositionally biased region" description="Polar residues" evidence="5">
    <location>
        <begin position="403"/>
        <end position="413"/>
    </location>
</feature>
<dbReference type="Pfam" id="PF25624">
    <property type="entry name" value="PH_S11IP_C"/>
    <property type="match status" value="1"/>
</dbReference>
<feature type="region of interest" description="Disordered" evidence="5">
    <location>
        <begin position="354"/>
        <end position="415"/>
    </location>
</feature>
<dbReference type="SUPFAM" id="SSF52075">
    <property type="entry name" value="Outer arm dynein light chain 1"/>
    <property type="match status" value="1"/>
</dbReference>
<dbReference type="Proteomes" id="UP000681722">
    <property type="component" value="Unassembled WGS sequence"/>
</dbReference>
<dbReference type="EMBL" id="CAJNOQ010004632">
    <property type="protein sequence ID" value="CAF1067515.1"/>
    <property type="molecule type" value="Genomic_DNA"/>
</dbReference>